<dbReference type="PANTHER" id="PTHR33112:SF8">
    <property type="entry name" value="HETEROKARYON INCOMPATIBILITY DOMAIN-CONTAINING PROTEIN"/>
    <property type="match status" value="1"/>
</dbReference>
<comment type="caution">
    <text evidence="2">The sequence shown here is derived from an EMBL/GenBank/DDBJ whole genome shotgun (WGS) entry which is preliminary data.</text>
</comment>
<reference evidence="2" key="2">
    <citation type="submission" date="2023-07" db="EMBL/GenBank/DDBJ databases">
        <authorList>
            <consortium name="Lawrence Berkeley National Laboratory"/>
            <person name="Haridas S."/>
            <person name="Hensen N."/>
            <person name="Bonometti L."/>
            <person name="Westerberg I."/>
            <person name="Brannstrom I.O."/>
            <person name="Guillou S."/>
            <person name="Cros-Aarteil S."/>
            <person name="Calhoun S."/>
            <person name="Kuo A."/>
            <person name="Mondo S."/>
            <person name="Pangilinan J."/>
            <person name="Riley R."/>
            <person name="LaButti K."/>
            <person name="Andreopoulos B."/>
            <person name="Lipzen A."/>
            <person name="Chen C."/>
            <person name="Yanf M."/>
            <person name="Daum C."/>
            <person name="Ng V."/>
            <person name="Clum A."/>
            <person name="Steindorff A."/>
            <person name="Ohm R."/>
            <person name="Martin F."/>
            <person name="Silar P."/>
            <person name="Natvig D."/>
            <person name="Lalanne C."/>
            <person name="Gautier V."/>
            <person name="Ament-velasquez S.L."/>
            <person name="Kruys A."/>
            <person name="Hutchinson M.I."/>
            <person name="Powell A.J."/>
            <person name="Barry K."/>
            <person name="Miller A.N."/>
            <person name="Grigoriev I.V."/>
            <person name="Debuchy R."/>
            <person name="Gladieux P."/>
            <person name="Thoren M.H."/>
            <person name="Johannesson H."/>
        </authorList>
    </citation>
    <scope>NUCLEOTIDE SEQUENCE</scope>
    <source>
        <strain evidence="2">FGSC 1904</strain>
    </source>
</reference>
<reference evidence="2" key="1">
    <citation type="journal article" date="2023" name="Mol. Phylogenet. Evol.">
        <title>Genome-scale phylogeny and comparative genomics of the fungal order Sordariales.</title>
        <authorList>
            <person name="Hensen N."/>
            <person name="Bonometti L."/>
            <person name="Westerberg I."/>
            <person name="Brannstrom I.O."/>
            <person name="Guillou S."/>
            <person name="Cros-Aarteil S."/>
            <person name="Calhoun S."/>
            <person name="Haridas S."/>
            <person name="Kuo A."/>
            <person name="Mondo S."/>
            <person name="Pangilinan J."/>
            <person name="Riley R."/>
            <person name="LaButti K."/>
            <person name="Andreopoulos B."/>
            <person name="Lipzen A."/>
            <person name="Chen C."/>
            <person name="Yan M."/>
            <person name="Daum C."/>
            <person name="Ng V."/>
            <person name="Clum A."/>
            <person name="Steindorff A."/>
            <person name="Ohm R.A."/>
            <person name="Martin F."/>
            <person name="Silar P."/>
            <person name="Natvig D.O."/>
            <person name="Lalanne C."/>
            <person name="Gautier V."/>
            <person name="Ament-Velasquez S.L."/>
            <person name="Kruys A."/>
            <person name="Hutchinson M.I."/>
            <person name="Powell A.J."/>
            <person name="Barry K."/>
            <person name="Miller A.N."/>
            <person name="Grigoriev I.V."/>
            <person name="Debuchy R."/>
            <person name="Gladieux P."/>
            <person name="Hiltunen Thoren M."/>
            <person name="Johannesson H."/>
        </authorList>
    </citation>
    <scope>NUCLEOTIDE SEQUENCE</scope>
    <source>
        <strain evidence="2">FGSC 1904</strain>
    </source>
</reference>
<evidence type="ECO:0000313" key="3">
    <source>
        <dbReference type="Proteomes" id="UP001281003"/>
    </source>
</evidence>
<feature type="domain" description="Heterokaryon incompatibility" evidence="1">
    <location>
        <begin position="282"/>
        <end position="435"/>
    </location>
</feature>
<keyword evidence="3" id="KW-1185">Reference proteome</keyword>
<evidence type="ECO:0000313" key="2">
    <source>
        <dbReference type="EMBL" id="KAK3398382.1"/>
    </source>
</evidence>
<accession>A0AAE0PEH4</accession>
<dbReference type="PANTHER" id="PTHR33112">
    <property type="entry name" value="DOMAIN PROTEIN, PUTATIVE-RELATED"/>
    <property type="match status" value="1"/>
</dbReference>
<dbReference type="Pfam" id="PF06985">
    <property type="entry name" value="HET"/>
    <property type="match status" value="1"/>
</dbReference>
<name>A0AAE0PEH4_SORBR</name>
<sequence length="787" mass="89444">MMHVVDMDSAMSPNYPCQDGPLAKPSNAGSSVTPHQLCDRCSTVVRKSSVLQECFRRLDEGDQRRQDWRRCEIFYHSGGLEELAKSSQTGCHICTIVHESLTRSAPPIREHGPVLVKVGIEPLQDEIIDNDSLSMRFGILQVGKWKYYRVQAGWKEEDGTALIYTGGPLEADHLFRYGCTRHHTVNLSILLLNDTHFLFPKEARGYQMSRGSSTDAPETFGFARRWLEECTYNHAECNHHGQQISKSDALPTRLIDIGAGPGDLEPRLFYPSASASPTDLKYLTVSHSWHATGVTEKLTTENESQWLHSIPLEKLSPNFRDAMTITRRLGYRYLWIDSLCIIQDSREDWEREVPTMTNVYGRTTCNIAMVGQAGHEGCFRQRNPLVAFPCRLYESDGKPNRLYAFIEGSTRKFSRGPDEIIGSFPLLRRGWVVQETLLAPRTIFFGDQEVYFHCTKQTMSESWPVAIDPLIRHFNPRFLGFSKVRGFREFGQIFEQSWKEKFKGIQLDIKDERRAAMAAKNFLKRSRQLRAMWNRFLLYYTDTSLTFTTDRLAAVVGLAEAVENYTGLTYIPQAGTFKEFLPLELIWYRNFRSVDLLWRKSPTGTNAPSWSWAANEGDVLFDEKSWLEGSHDDFEYMALFKEVIIPPTPSTSSPGSGSQVVIKLKTLINRQTALGLGMREPPGFWINYLPKAQLQVVMDEPVKDGTTIIFIVVLRTRTWNNNGYDKHVSGLILVEKDPAEAPGAQEAVGQGQPLHRRVGYFRIAEPANVSGILDFFAGCPKKDICIC</sequence>
<dbReference type="Proteomes" id="UP001281003">
    <property type="component" value="Unassembled WGS sequence"/>
</dbReference>
<evidence type="ECO:0000259" key="1">
    <source>
        <dbReference type="Pfam" id="PF06985"/>
    </source>
</evidence>
<dbReference type="EMBL" id="JAUTDP010000006">
    <property type="protein sequence ID" value="KAK3398382.1"/>
    <property type="molecule type" value="Genomic_DNA"/>
</dbReference>
<dbReference type="InterPro" id="IPR010730">
    <property type="entry name" value="HET"/>
</dbReference>
<protein>
    <submittedName>
        <fullName evidence="2">Heterokaryon incompatibility protein-domain-containing protein</fullName>
    </submittedName>
</protein>
<gene>
    <name evidence="2" type="ORF">B0T20DRAFT_206908</name>
</gene>
<dbReference type="AlphaFoldDB" id="A0AAE0PEH4"/>
<proteinExistence type="predicted"/>
<organism evidence="2 3">
    <name type="scientific">Sordaria brevicollis</name>
    <dbReference type="NCBI Taxonomy" id="83679"/>
    <lineage>
        <taxon>Eukaryota</taxon>
        <taxon>Fungi</taxon>
        <taxon>Dikarya</taxon>
        <taxon>Ascomycota</taxon>
        <taxon>Pezizomycotina</taxon>
        <taxon>Sordariomycetes</taxon>
        <taxon>Sordariomycetidae</taxon>
        <taxon>Sordariales</taxon>
        <taxon>Sordariaceae</taxon>
        <taxon>Sordaria</taxon>
    </lineage>
</organism>